<dbReference type="Gene3D" id="3.40.50.410">
    <property type="entry name" value="von Willebrand factor, type A domain"/>
    <property type="match status" value="1"/>
</dbReference>
<feature type="domain" description="VWFA" evidence="1">
    <location>
        <begin position="170"/>
        <end position="337"/>
    </location>
</feature>
<dbReference type="EMBL" id="LAZR01002630">
    <property type="protein sequence ID" value="KKN27526.1"/>
    <property type="molecule type" value="Genomic_DNA"/>
</dbReference>
<gene>
    <name evidence="2" type="ORF">LCGC14_0863820</name>
</gene>
<proteinExistence type="predicted"/>
<dbReference type="SUPFAM" id="SSF53300">
    <property type="entry name" value="vWA-like"/>
    <property type="match status" value="1"/>
</dbReference>
<dbReference type="Pfam" id="PF00092">
    <property type="entry name" value="VWA"/>
    <property type="match status" value="1"/>
</dbReference>
<protein>
    <recommendedName>
        <fullName evidence="1">VWFA domain-containing protein</fullName>
    </recommendedName>
</protein>
<dbReference type="SMART" id="SM00327">
    <property type="entry name" value="VWA"/>
    <property type="match status" value="1"/>
</dbReference>
<comment type="caution">
    <text evidence="2">The sequence shown here is derived from an EMBL/GenBank/DDBJ whole genome shotgun (WGS) entry which is preliminary data.</text>
</comment>
<sequence>MRYEIIRKRKKKPDYYKYLANTLDFKQIRELTYLAIQYKNLEAIMGLLKANVYAAADVLDTEEGVKFFTEKAKESGDFMPEVYFFIRRPISEKHKIIFRRLARQSILKLSLKITSRGIRGQFKRVIPLYRIGMPEFSLDETIQHNPLKIHKKNLNYQDIYGIERKRQKRKVVLVLDTSGSMYGRLLLNAALTTSVLAYNMEKEDYAIVLFNSTSMSLKKIDQKKPIIKIIDDILDSEAVGFTNIYNGLVKGLKELNKFRENKKNRFGILITDGIFNRGEDPVIIAKKYPKLHVIGMPAENDANNGIDTCREIAQAGRGKFYAVNDYKEIPRALIELLSQT</sequence>
<dbReference type="InterPro" id="IPR036465">
    <property type="entry name" value="vWFA_dom_sf"/>
</dbReference>
<name>A0A0F9RRA5_9ZZZZ</name>
<evidence type="ECO:0000313" key="2">
    <source>
        <dbReference type="EMBL" id="KKN27526.1"/>
    </source>
</evidence>
<dbReference type="CDD" id="cd00198">
    <property type="entry name" value="vWFA"/>
    <property type="match status" value="1"/>
</dbReference>
<reference evidence="2" key="1">
    <citation type="journal article" date="2015" name="Nature">
        <title>Complex archaea that bridge the gap between prokaryotes and eukaryotes.</title>
        <authorList>
            <person name="Spang A."/>
            <person name="Saw J.H."/>
            <person name="Jorgensen S.L."/>
            <person name="Zaremba-Niedzwiedzka K."/>
            <person name="Martijn J."/>
            <person name="Lind A.E."/>
            <person name="van Eijk R."/>
            <person name="Schleper C."/>
            <person name="Guy L."/>
            <person name="Ettema T.J."/>
        </authorList>
    </citation>
    <scope>NUCLEOTIDE SEQUENCE</scope>
</reference>
<dbReference type="InterPro" id="IPR002035">
    <property type="entry name" value="VWF_A"/>
</dbReference>
<evidence type="ECO:0000259" key="1">
    <source>
        <dbReference type="PROSITE" id="PS50234"/>
    </source>
</evidence>
<dbReference type="PROSITE" id="PS50234">
    <property type="entry name" value="VWFA"/>
    <property type="match status" value="1"/>
</dbReference>
<accession>A0A0F9RRA5</accession>
<dbReference type="AlphaFoldDB" id="A0A0F9RRA5"/>
<organism evidence="2">
    <name type="scientific">marine sediment metagenome</name>
    <dbReference type="NCBI Taxonomy" id="412755"/>
    <lineage>
        <taxon>unclassified sequences</taxon>
        <taxon>metagenomes</taxon>
        <taxon>ecological metagenomes</taxon>
    </lineage>
</organism>